<dbReference type="InterPro" id="IPR014555">
    <property type="entry name" value="RecF-like"/>
</dbReference>
<dbReference type="PIRSF" id="PIRSF029347">
    <property type="entry name" value="RecF"/>
    <property type="match status" value="1"/>
</dbReference>
<protein>
    <submittedName>
        <fullName evidence="3">ATP-binding protein</fullName>
    </submittedName>
</protein>
<dbReference type="InterPro" id="IPR027417">
    <property type="entry name" value="P-loop_NTPase"/>
</dbReference>
<dbReference type="SUPFAM" id="SSF52540">
    <property type="entry name" value="P-loop containing nucleoside triphosphate hydrolases"/>
    <property type="match status" value="1"/>
</dbReference>
<dbReference type="GO" id="GO:0005524">
    <property type="term" value="F:ATP binding"/>
    <property type="evidence" value="ECO:0007669"/>
    <property type="project" value="UniProtKB-KW"/>
</dbReference>
<evidence type="ECO:0000313" key="4">
    <source>
        <dbReference type="Proteomes" id="UP000291933"/>
    </source>
</evidence>
<accession>A0A4Q9KMA3</accession>
<dbReference type="Proteomes" id="UP000291933">
    <property type="component" value="Unassembled WGS sequence"/>
</dbReference>
<evidence type="ECO:0000256" key="1">
    <source>
        <dbReference type="ARBA" id="ARBA00023236"/>
    </source>
</evidence>
<dbReference type="InterPro" id="IPR003959">
    <property type="entry name" value="ATPase_AAA_core"/>
</dbReference>
<evidence type="ECO:0000259" key="2">
    <source>
        <dbReference type="Pfam" id="PF13304"/>
    </source>
</evidence>
<feature type="domain" description="ATPase AAA-type core" evidence="2">
    <location>
        <begin position="23"/>
        <end position="349"/>
    </location>
</feature>
<dbReference type="GO" id="GO:0006302">
    <property type="term" value="P:double-strand break repair"/>
    <property type="evidence" value="ECO:0007669"/>
    <property type="project" value="TreeGrafter"/>
</dbReference>
<dbReference type="PANTHER" id="PTHR32182">
    <property type="entry name" value="DNA REPLICATION AND REPAIR PROTEIN RECF"/>
    <property type="match status" value="1"/>
</dbReference>
<dbReference type="AlphaFoldDB" id="A0A4Q9KMA3"/>
<keyword evidence="4" id="KW-1185">Reference proteome</keyword>
<dbReference type="RefSeq" id="WP_131171339.1">
    <property type="nucleotide sequence ID" value="NZ_FXTL01000003.1"/>
</dbReference>
<dbReference type="PANTHER" id="PTHR32182:SF25">
    <property type="entry name" value="SLR1056 PROTEIN"/>
    <property type="match status" value="1"/>
</dbReference>
<sequence length="387" mass="41770">MLKVLAVHGYRSLRDVVFELGPLTVVTGANGVGKSSLYRAFGLLSDAARGQLIASLARAGGLSSVLWAGPEFVSGAMIRGEAPVQGTGRRKAPISLTLGFATEHLGYLIDLGLPQAGDRTMFFRDPEIKREAVFAAPELRPSSVLVERNRSTVKVRSTTALADLGWRLPPHAGLLDELSDPVAYPDVAAVRDEVLSWRFYDTFRVDADAPARRAVVGTRTQVLAADGSDLPAAVRTIIESAWARPFADAVADAFDGATVQVEEASGRFELTMRQPGMLRELAASEWSDGTLRYVLMATALHSPRPPSLLVLNEPETSLHPQVLPALGRLIKDAATRTQVVVITHSAALVAELKGRRTASVELTKRLGETLVADQGLLTRPRWNWGSR</sequence>
<dbReference type="Pfam" id="PF13304">
    <property type="entry name" value="AAA_21"/>
    <property type="match status" value="1"/>
</dbReference>
<organism evidence="3 4">
    <name type="scientific">Propioniciclava tarda</name>
    <dbReference type="NCBI Taxonomy" id="433330"/>
    <lineage>
        <taxon>Bacteria</taxon>
        <taxon>Bacillati</taxon>
        <taxon>Actinomycetota</taxon>
        <taxon>Actinomycetes</taxon>
        <taxon>Propionibacteriales</taxon>
        <taxon>Propionibacteriaceae</taxon>
        <taxon>Propioniciclava</taxon>
    </lineage>
</organism>
<keyword evidence="1" id="KW-0227">DNA damage</keyword>
<dbReference type="Gene3D" id="3.40.50.300">
    <property type="entry name" value="P-loop containing nucleotide triphosphate hydrolases"/>
    <property type="match status" value="2"/>
</dbReference>
<dbReference type="FunFam" id="3.40.50.300:FF:002708">
    <property type="entry name" value="FeS assembly ATPase SufC"/>
    <property type="match status" value="1"/>
</dbReference>
<proteinExistence type="predicted"/>
<evidence type="ECO:0000313" key="3">
    <source>
        <dbReference type="EMBL" id="TBT95687.1"/>
    </source>
</evidence>
<dbReference type="GO" id="GO:0009432">
    <property type="term" value="P:SOS response"/>
    <property type="evidence" value="ECO:0007669"/>
    <property type="project" value="UniProtKB-KW"/>
</dbReference>
<comment type="caution">
    <text evidence="3">The sequence shown here is derived from an EMBL/GenBank/DDBJ whole genome shotgun (WGS) entry which is preliminary data.</text>
</comment>
<reference evidence="3 4" key="1">
    <citation type="submission" date="2019-01" db="EMBL/GenBank/DDBJ databases">
        <title>Lactibacter flavus gen. nov., sp. nov., a novel bacterium of the family Propionibacteriaceae isolated from raw milk and dairy products.</title>
        <authorList>
            <person name="Huptas C."/>
            <person name="Wenning M."/>
            <person name="Breitenwieser F."/>
            <person name="Doll E."/>
            <person name="Von Neubeck M."/>
            <person name="Busse H.-J."/>
            <person name="Scherer S."/>
        </authorList>
    </citation>
    <scope>NUCLEOTIDE SEQUENCE [LARGE SCALE GENOMIC DNA]</scope>
    <source>
        <strain evidence="3 4">DSM 22130</strain>
    </source>
</reference>
<dbReference type="EMBL" id="SDMR01000003">
    <property type="protein sequence ID" value="TBT95687.1"/>
    <property type="molecule type" value="Genomic_DNA"/>
</dbReference>
<dbReference type="GO" id="GO:0000731">
    <property type="term" value="P:DNA synthesis involved in DNA repair"/>
    <property type="evidence" value="ECO:0007669"/>
    <property type="project" value="TreeGrafter"/>
</dbReference>
<keyword evidence="3" id="KW-0067">ATP-binding</keyword>
<keyword evidence="3" id="KW-0547">Nucleotide-binding</keyword>
<gene>
    <name evidence="3" type="ORF">ET996_04375</name>
</gene>
<dbReference type="GO" id="GO:0016887">
    <property type="term" value="F:ATP hydrolysis activity"/>
    <property type="evidence" value="ECO:0007669"/>
    <property type="project" value="InterPro"/>
</dbReference>
<dbReference type="OrthoDB" id="104167at2"/>
<name>A0A4Q9KMA3_PROTD</name>
<keyword evidence="1" id="KW-0742">SOS response</keyword>